<dbReference type="PANTHER" id="PTHR46651">
    <property type="entry name" value="POLYADENYLATE-BINDING PROTEIN-INTERACTING PROTEIN 7"/>
    <property type="match status" value="1"/>
</dbReference>
<dbReference type="InterPro" id="IPR013899">
    <property type="entry name" value="DUF1771"/>
</dbReference>
<dbReference type="SMART" id="SM00356">
    <property type="entry name" value="ZnF_C3H1"/>
    <property type="match status" value="2"/>
</dbReference>
<gene>
    <name evidence="7" type="ORF">BCR39DRAFT_590677</name>
</gene>
<dbReference type="AlphaFoldDB" id="A0A1Y2AP02"/>
<comment type="caution">
    <text evidence="7">The sequence shown here is derived from an EMBL/GenBank/DDBJ whole genome shotgun (WGS) entry which is preliminary data.</text>
</comment>
<dbReference type="PANTHER" id="PTHR46651:SF1">
    <property type="entry name" value="SMALL MUTS RELATED FAMILY PROTEIN"/>
    <property type="match status" value="1"/>
</dbReference>
<dbReference type="Proteomes" id="UP000193986">
    <property type="component" value="Unassembled WGS sequence"/>
</dbReference>
<feature type="compositionally biased region" description="Polar residues" evidence="5">
    <location>
        <begin position="54"/>
        <end position="78"/>
    </location>
</feature>
<keyword evidence="2 4" id="KW-0863">Zinc-finger</keyword>
<evidence type="ECO:0000313" key="7">
    <source>
        <dbReference type="EMBL" id="ORY24204.1"/>
    </source>
</evidence>
<dbReference type="CDD" id="cd14279">
    <property type="entry name" value="CUE"/>
    <property type="match status" value="1"/>
</dbReference>
<dbReference type="Pfam" id="PF00642">
    <property type="entry name" value="zf-CCCH"/>
    <property type="match status" value="1"/>
</dbReference>
<protein>
    <recommendedName>
        <fullName evidence="6">C3H1-type domain-containing protein</fullName>
    </recommendedName>
</protein>
<evidence type="ECO:0000256" key="5">
    <source>
        <dbReference type="SAM" id="MobiDB-lite"/>
    </source>
</evidence>
<dbReference type="Gene3D" id="4.10.1000.10">
    <property type="entry name" value="Zinc finger, CCCH-type"/>
    <property type="match status" value="1"/>
</dbReference>
<organism evidence="7 8">
    <name type="scientific">Naematelia encephala</name>
    <dbReference type="NCBI Taxonomy" id="71784"/>
    <lineage>
        <taxon>Eukaryota</taxon>
        <taxon>Fungi</taxon>
        <taxon>Dikarya</taxon>
        <taxon>Basidiomycota</taxon>
        <taxon>Agaricomycotina</taxon>
        <taxon>Tremellomycetes</taxon>
        <taxon>Tremellales</taxon>
        <taxon>Naemateliaceae</taxon>
        <taxon>Naematelia</taxon>
    </lineage>
</organism>
<feature type="compositionally biased region" description="Polar residues" evidence="5">
    <location>
        <begin position="752"/>
        <end position="763"/>
    </location>
</feature>
<name>A0A1Y2AP02_9TREE</name>
<feature type="region of interest" description="Disordered" evidence="5">
    <location>
        <begin position="752"/>
        <end position="794"/>
    </location>
</feature>
<dbReference type="InterPro" id="IPR053242">
    <property type="entry name" value="PAM2-like_domain"/>
</dbReference>
<evidence type="ECO:0000256" key="4">
    <source>
        <dbReference type="PROSITE-ProRule" id="PRU00723"/>
    </source>
</evidence>
<dbReference type="SMART" id="SM01162">
    <property type="entry name" value="DUF1771"/>
    <property type="match status" value="1"/>
</dbReference>
<dbReference type="Gene3D" id="3.30.1370.110">
    <property type="match status" value="1"/>
</dbReference>
<dbReference type="OrthoDB" id="3247158at2759"/>
<feature type="compositionally biased region" description="Polar residues" evidence="5">
    <location>
        <begin position="228"/>
        <end position="239"/>
    </location>
</feature>
<feature type="region of interest" description="Disordered" evidence="5">
    <location>
        <begin position="871"/>
        <end position="890"/>
    </location>
</feature>
<feature type="compositionally biased region" description="Low complexity" evidence="5">
    <location>
        <begin position="267"/>
        <end position="280"/>
    </location>
</feature>
<feature type="zinc finger region" description="C3H1-type" evidence="4">
    <location>
        <begin position="618"/>
        <end position="641"/>
    </location>
</feature>
<feature type="domain" description="C3H1-type" evidence="6">
    <location>
        <begin position="642"/>
        <end position="669"/>
    </location>
</feature>
<accession>A0A1Y2AP02</accession>
<dbReference type="SUPFAM" id="SSF90229">
    <property type="entry name" value="CCCH zinc finger"/>
    <property type="match status" value="1"/>
</dbReference>
<feature type="compositionally biased region" description="Low complexity" evidence="5">
    <location>
        <begin position="36"/>
        <end position="53"/>
    </location>
</feature>
<dbReference type="Pfam" id="PF08590">
    <property type="entry name" value="DUF1771"/>
    <property type="match status" value="1"/>
</dbReference>
<dbReference type="EMBL" id="MCFC01000070">
    <property type="protein sequence ID" value="ORY24204.1"/>
    <property type="molecule type" value="Genomic_DNA"/>
</dbReference>
<sequence length="1007" mass="107114">MSSSSAFTPPLGSTGTHDQQGGSLSAQIKSGELHFPSPSTSTSSSLRSPLLDTHSNSHISQDSTNMVHQSPPGSTSVLATHPHLGHYIFNLLNSLQSSPPRPGNQHPLSVSSSGGSEGSDDEPSGLGTGEESETGEDNEQKTPKKKRIVSSGSHRSGVNGMDKDDIVRKVVDLLDKEEEDAVKETLKPFMGDLGKDDILMDQVCLDCMHRRRDDLEGIPYAQHLTPNRARSSPAITSQPLRPYTPTRVPSFRARTPLGRPHSPSPALPSTGTGTSTPTLPHGHSSLGLAAIPPNIGQGTPGPSSPLASPRLLNAKAVDFRPSPRAVSAPLSAVPPGFSPSDPWRDLSPDPPRTASPFSSGGRPISMARTNSSNLAIAAPLFSDQSSPFHSPVGTPHRNTIKMPDVFASPSIHANKPTNRGIVPDDDDDDEFSPFGKGLPKLAHLESSALNTDAKPFEPFTNAGSASIHFGSSSTLSSSMPLSDSSFSGDSATAVAQDQAGQDEGNDLSAGMTPLDVLCSVFTSVPRYELEDALARAGYDFEGAMAFLVSQHTLPRSGSSTPQRVSSPRPMFGVGSRGAVPLNHSGPRDGYFLQGGRSVSGNMSPGWGAGNGGTRSPGGQATRMCRYYLAGECRRSDCRFSHDLDRALCRFWLRGHCAKGPNCEFLHHLPNNLDPGALSNAMSHVQLGTDGSAHGQSNDYGPPDEFPDLLAARLGRTTRFDPSRNRFANAVKRAHPGPISMPSVQITGARFSPSIQQGSYSPGPTESRPPAPAVPRASSRIKLRPPTLVPTIRTGTTTNDQYMAARATAIRLGHARNACLARAADAFRRGDGAAAKRFSREGKSLNERMLNEGAEAALALVRDRRVELQKAVRERDANWSDDPSDRSQRGRDCAGGLGVILGVASSQSVPGSDRLSSDERTECLIDLHTLHGQEGSDVVGQFLAELEREHYRGLAYVLVGEEKHVASQDPLRGASKVRLANSVKNSLAEWGYAWSETGGTICVDPCRF</sequence>
<feature type="compositionally biased region" description="Low complexity" evidence="5">
    <location>
        <begin position="478"/>
        <end position="493"/>
    </location>
</feature>
<keyword evidence="1 4" id="KW-0479">Metal-binding</keyword>
<feature type="domain" description="C3H1-type" evidence="6">
    <location>
        <begin position="618"/>
        <end position="641"/>
    </location>
</feature>
<dbReference type="PROSITE" id="PS50103">
    <property type="entry name" value="ZF_C3H1"/>
    <property type="match status" value="2"/>
</dbReference>
<evidence type="ECO:0000259" key="6">
    <source>
        <dbReference type="PROSITE" id="PS50103"/>
    </source>
</evidence>
<feature type="region of interest" description="Disordered" evidence="5">
    <location>
        <begin position="228"/>
        <end position="309"/>
    </location>
</feature>
<evidence type="ECO:0000256" key="2">
    <source>
        <dbReference type="ARBA" id="ARBA00022771"/>
    </source>
</evidence>
<dbReference type="InterPro" id="IPR000571">
    <property type="entry name" value="Znf_CCCH"/>
</dbReference>
<proteinExistence type="predicted"/>
<dbReference type="STRING" id="71784.A0A1Y2AP02"/>
<feature type="region of interest" description="Disordered" evidence="5">
    <location>
        <begin position="325"/>
        <end position="366"/>
    </location>
</feature>
<evidence type="ECO:0000256" key="3">
    <source>
        <dbReference type="ARBA" id="ARBA00022833"/>
    </source>
</evidence>
<feature type="zinc finger region" description="C3H1-type" evidence="4">
    <location>
        <begin position="642"/>
        <end position="669"/>
    </location>
</feature>
<dbReference type="InterPro" id="IPR036063">
    <property type="entry name" value="Smr_dom_sf"/>
</dbReference>
<evidence type="ECO:0000313" key="8">
    <source>
        <dbReference type="Proteomes" id="UP000193986"/>
    </source>
</evidence>
<feature type="region of interest" description="Disordered" evidence="5">
    <location>
        <begin position="95"/>
        <end position="161"/>
    </location>
</feature>
<evidence type="ECO:0000256" key="1">
    <source>
        <dbReference type="ARBA" id="ARBA00022723"/>
    </source>
</evidence>
<dbReference type="InterPro" id="IPR036855">
    <property type="entry name" value="Znf_CCCH_sf"/>
</dbReference>
<dbReference type="InParanoid" id="A0A1Y2AP02"/>
<reference evidence="7 8" key="1">
    <citation type="submission" date="2016-07" db="EMBL/GenBank/DDBJ databases">
        <title>Pervasive Adenine N6-methylation of Active Genes in Fungi.</title>
        <authorList>
            <consortium name="DOE Joint Genome Institute"/>
            <person name="Mondo S.J."/>
            <person name="Dannebaum R.O."/>
            <person name="Kuo R.C."/>
            <person name="Labutti K."/>
            <person name="Haridas S."/>
            <person name="Kuo A."/>
            <person name="Salamov A."/>
            <person name="Ahrendt S.R."/>
            <person name="Lipzen A."/>
            <person name="Sullivan W."/>
            <person name="Andreopoulos W.B."/>
            <person name="Clum A."/>
            <person name="Lindquist E."/>
            <person name="Daum C."/>
            <person name="Ramamoorthy G.K."/>
            <person name="Gryganskyi A."/>
            <person name="Culley D."/>
            <person name="Magnuson J.K."/>
            <person name="James T.Y."/>
            <person name="O'Malley M.A."/>
            <person name="Stajich J.E."/>
            <person name="Spatafora J.W."/>
            <person name="Visel A."/>
            <person name="Grigoriev I.V."/>
        </authorList>
    </citation>
    <scope>NUCLEOTIDE SEQUENCE [LARGE SCALE GENOMIC DNA]</scope>
    <source>
        <strain evidence="7 8">68-887.2</strain>
    </source>
</reference>
<feature type="region of interest" description="Disordered" evidence="5">
    <location>
        <begin position="1"/>
        <end position="79"/>
    </location>
</feature>
<feature type="region of interest" description="Disordered" evidence="5">
    <location>
        <begin position="478"/>
        <end position="507"/>
    </location>
</feature>
<dbReference type="Pfam" id="PF14608">
    <property type="entry name" value="zf-CCCH_2"/>
    <property type="match status" value="1"/>
</dbReference>
<feature type="compositionally biased region" description="Polar residues" evidence="5">
    <location>
        <begin position="1"/>
        <end position="28"/>
    </location>
</feature>
<dbReference type="GO" id="GO:0008270">
    <property type="term" value="F:zinc ion binding"/>
    <property type="evidence" value="ECO:0007669"/>
    <property type="project" value="UniProtKB-KW"/>
</dbReference>
<keyword evidence="3 4" id="KW-0862">Zinc</keyword>
<feature type="region of interest" description="Disordered" evidence="5">
    <location>
        <begin position="410"/>
        <end position="437"/>
    </location>
</feature>
<keyword evidence="8" id="KW-1185">Reference proteome</keyword>